<feature type="transmembrane region" description="Helical" evidence="1">
    <location>
        <begin position="76"/>
        <end position="93"/>
    </location>
</feature>
<keyword evidence="1" id="KW-0812">Transmembrane</keyword>
<proteinExistence type="predicted"/>
<dbReference type="Proteomes" id="UP000230759">
    <property type="component" value="Unassembled WGS sequence"/>
</dbReference>
<name>A0A2H0BHX7_9BACT</name>
<evidence type="ECO:0000313" key="2">
    <source>
        <dbReference type="EMBL" id="PIP57159.1"/>
    </source>
</evidence>
<dbReference type="AlphaFoldDB" id="A0A2H0BHX7"/>
<dbReference type="Pfam" id="PF18895">
    <property type="entry name" value="T4SS_pilin"/>
    <property type="match status" value="1"/>
</dbReference>
<evidence type="ECO:0000313" key="3">
    <source>
        <dbReference type="Proteomes" id="UP000230759"/>
    </source>
</evidence>
<gene>
    <name evidence="2" type="ORF">COX04_01015</name>
</gene>
<keyword evidence="1" id="KW-0472">Membrane</keyword>
<dbReference type="EMBL" id="PCSV01000025">
    <property type="protein sequence ID" value="PIP57159.1"/>
    <property type="molecule type" value="Genomic_DNA"/>
</dbReference>
<organism evidence="2 3">
    <name type="scientific">Candidatus Woesebacteria bacterium CG22_combo_CG10-13_8_21_14_all_45_10</name>
    <dbReference type="NCBI Taxonomy" id="1975060"/>
    <lineage>
        <taxon>Bacteria</taxon>
        <taxon>Candidatus Woeseibacteriota</taxon>
    </lineage>
</organism>
<dbReference type="InterPro" id="IPR043993">
    <property type="entry name" value="T4SS_pilin"/>
</dbReference>
<keyword evidence="1" id="KW-1133">Transmembrane helix</keyword>
<feature type="transmembrane region" description="Helical" evidence="1">
    <location>
        <begin position="30"/>
        <end position="55"/>
    </location>
</feature>
<sequence length="106" mass="11289">MDKLAWVEIDNEFFGSGFTKLSELSGVGQLVSLVLNFAFVAAGVILLFFIVVGGIGLISGAGQNNPEKAEKSKQTVTSALIGFLVVFAAYWIVKLIEQITGVPILL</sequence>
<reference evidence="2 3" key="1">
    <citation type="submission" date="2017-09" db="EMBL/GenBank/DDBJ databases">
        <title>Depth-based differentiation of microbial function through sediment-hosted aquifers and enrichment of novel symbionts in the deep terrestrial subsurface.</title>
        <authorList>
            <person name="Probst A.J."/>
            <person name="Ladd B."/>
            <person name="Jarett J.K."/>
            <person name="Geller-Mcgrath D.E."/>
            <person name="Sieber C.M."/>
            <person name="Emerson J.B."/>
            <person name="Anantharaman K."/>
            <person name="Thomas B.C."/>
            <person name="Malmstrom R."/>
            <person name="Stieglmeier M."/>
            <person name="Klingl A."/>
            <person name="Woyke T."/>
            <person name="Ryan C.M."/>
            <person name="Banfield J.F."/>
        </authorList>
    </citation>
    <scope>NUCLEOTIDE SEQUENCE [LARGE SCALE GENOMIC DNA]</scope>
    <source>
        <strain evidence="2">CG22_combo_CG10-13_8_21_14_all_45_10</strain>
    </source>
</reference>
<evidence type="ECO:0000256" key="1">
    <source>
        <dbReference type="SAM" id="Phobius"/>
    </source>
</evidence>
<accession>A0A2H0BHX7</accession>
<comment type="caution">
    <text evidence="2">The sequence shown here is derived from an EMBL/GenBank/DDBJ whole genome shotgun (WGS) entry which is preliminary data.</text>
</comment>
<protein>
    <submittedName>
        <fullName evidence="2">Uncharacterized protein</fullName>
    </submittedName>
</protein>